<feature type="domain" description="PAC" evidence="5">
    <location>
        <begin position="221"/>
        <end position="273"/>
    </location>
</feature>
<dbReference type="Pfam" id="PF08448">
    <property type="entry name" value="PAS_4"/>
    <property type="match status" value="2"/>
</dbReference>
<dbReference type="OrthoDB" id="9804951at2"/>
<dbReference type="Pfam" id="PF00563">
    <property type="entry name" value="EAL"/>
    <property type="match status" value="1"/>
</dbReference>
<dbReference type="SUPFAM" id="SSF55073">
    <property type="entry name" value="Nucleotide cyclase"/>
    <property type="match status" value="1"/>
</dbReference>
<evidence type="ECO:0000256" key="4">
    <source>
        <dbReference type="ARBA" id="ARBA00051114"/>
    </source>
</evidence>
<dbReference type="PROSITE" id="PS50113">
    <property type="entry name" value="PAC"/>
    <property type="match status" value="1"/>
</dbReference>
<keyword evidence="9" id="KW-1185">Reference proteome</keyword>
<dbReference type="RefSeq" id="WP_126156772.1">
    <property type="nucleotide sequence ID" value="NZ_RQXW01000001.1"/>
</dbReference>
<name>A0A430KVM6_9GAMM</name>
<dbReference type="InterPro" id="IPR001633">
    <property type="entry name" value="EAL_dom"/>
</dbReference>
<dbReference type="PANTHER" id="PTHR44757">
    <property type="entry name" value="DIGUANYLATE CYCLASE DGCP"/>
    <property type="match status" value="1"/>
</dbReference>
<dbReference type="FunFam" id="3.20.20.450:FF:000001">
    <property type="entry name" value="Cyclic di-GMP phosphodiesterase yahA"/>
    <property type="match status" value="1"/>
</dbReference>
<dbReference type="CDD" id="cd01948">
    <property type="entry name" value="EAL"/>
    <property type="match status" value="1"/>
</dbReference>
<comment type="cofactor">
    <cofactor evidence="1">
        <name>Mg(2+)</name>
        <dbReference type="ChEBI" id="CHEBI:18420"/>
    </cofactor>
</comment>
<feature type="domain" description="GGDEF" evidence="7">
    <location>
        <begin position="426"/>
        <end position="559"/>
    </location>
</feature>
<sequence>MISKKTGPQADGASPEQLFKMAFNQQHQFLALISPEGRVLEINQMALNMQGAEREDYIGQLLWDAPAWKQLPEWKAIWQQRFQQAVSQRTAVITEDIYHIAGVPHYADAVTTALYASDDSRLLVGYIVQASDITERRLAENRDLAIQERLNFVLEQSRTGSWDLNLVDNTAYRSPQHDQIFGYNTPLPQWTYDMFIEHVIPEDRPDVEQKFQQAVETKGDWDFECRIKRHDGEIRWIWGSGSHQLDHSGRAVNMAGIVQDITKRKQFETDNQHYAAELNSLFQALPDIYFQISSDGTILNVHAHNQHELYREPSYFLGKTMQEVLPPKIGQLFEDKLAELERTHVMQVFTYALTIKGELRYYDARLNQMSIDHKLVCVVRDITDITRTEKELYHLAHHDALTGLPNRLLLNEYIDHAIKRAKRQNSLIAVIFFDLDNFKIINDSYGHIVGDLLLKETASRLLGCVREQDSVSRISGDEFILLLEDINYPDNLTQLIEKLLKTFQQEFVLADHTASVTASIGISLYPHDGQDSTELLRNADAAMYRAKNNGRNTYQFYEEDMTNSALEHIFFKTSLQQAIDKDEFHLNYQPQIRLHDNALIGMEVLIRWNHPSEGNIPPGKFIPFAEESNLIIQIGEWVLRTACFQAKKWLDSGIEFGRIAVNVAGPQIKRGNLVDTIKTVLAETGLPARYLEIEVTESYVMQDADRAVEQLNEIKALGITLAIDDFGTGYSSLSYLKKLPIHKLKIDGSFIRDIPVDTDDMAISKAVIALGASLGLTVIAEGVETAEQARFLSHAGCDEVQGYLYSRPIDTGAIEQYLTEPKNSLHPVHP</sequence>
<dbReference type="Proteomes" id="UP000283087">
    <property type="component" value="Unassembled WGS sequence"/>
</dbReference>
<dbReference type="SUPFAM" id="SSF55785">
    <property type="entry name" value="PYP-like sensor domain (PAS domain)"/>
    <property type="match status" value="3"/>
</dbReference>
<dbReference type="InterPro" id="IPR035965">
    <property type="entry name" value="PAS-like_dom_sf"/>
</dbReference>
<protein>
    <recommendedName>
        <fullName evidence="2">cyclic-guanylate-specific phosphodiesterase</fullName>
        <ecNumber evidence="2">3.1.4.52</ecNumber>
    </recommendedName>
</protein>
<feature type="domain" description="EAL" evidence="6">
    <location>
        <begin position="568"/>
        <end position="822"/>
    </location>
</feature>
<dbReference type="InterPro" id="IPR013655">
    <property type="entry name" value="PAS_fold_3"/>
</dbReference>
<dbReference type="EC" id="3.1.4.52" evidence="2"/>
<dbReference type="CDD" id="cd00130">
    <property type="entry name" value="PAS"/>
    <property type="match status" value="2"/>
</dbReference>
<dbReference type="FunFam" id="3.30.70.270:FF:000001">
    <property type="entry name" value="Diguanylate cyclase domain protein"/>
    <property type="match status" value="1"/>
</dbReference>
<comment type="caution">
    <text evidence="8">The sequence shown here is derived from an EMBL/GenBank/DDBJ whole genome shotgun (WGS) entry which is preliminary data.</text>
</comment>
<dbReference type="InterPro" id="IPR052155">
    <property type="entry name" value="Biofilm_reg_signaling"/>
</dbReference>
<dbReference type="SMART" id="SM00052">
    <property type="entry name" value="EAL"/>
    <property type="match status" value="1"/>
</dbReference>
<dbReference type="InterPro" id="IPR001610">
    <property type="entry name" value="PAC"/>
</dbReference>
<dbReference type="SMART" id="SM00086">
    <property type="entry name" value="PAC"/>
    <property type="match status" value="1"/>
</dbReference>
<dbReference type="NCBIfam" id="TIGR00229">
    <property type="entry name" value="sensory_box"/>
    <property type="match status" value="2"/>
</dbReference>
<dbReference type="Pfam" id="PF08447">
    <property type="entry name" value="PAS_3"/>
    <property type="match status" value="1"/>
</dbReference>
<evidence type="ECO:0000313" key="8">
    <source>
        <dbReference type="EMBL" id="RTE67561.1"/>
    </source>
</evidence>
<dbReference type="Pfam" id="PF00990">
    <property type="entry name" value="GGDEF"/>
    <property type="match status" value="1"/>
</dbReference>
<accession>A0A430KVM6</accession>
<evidence type="ECO:0000256" key="3">
    <source>
        <dbReference type="ARBA" id="ARBA00022636"/>
    </source>
</evidence>
<dbReference type="Gene3D" id="3.30.70.270">
    <property type="match status" value="1"/>
</dbReference>
<comment type="catalytic activity">
    <reaction evidence="4">
        <text>3',3'-c-di-GMP + H2O = 5'-phosphoguanylyl(3'-&gt;5')guanosine + H(+)</text>
        <dbReference type="Rhea" id="RHEA:24902"/>
        <dbReference type="ChEBI" id="CHEBI:15377"/>
        <dbReference type="ChEBI" id="CHEBI:15378"/>
        <dbReference type="ChEBI" id="CHEBI:58754"/>
        <dbReference type="ChEBI" id="CHEBI:58805"/>
        <dbReference type="EC" id="3.1.4.52"/>
    </reaction>
    <physiologicalReaction direction="left-to-right" evidence="4">
        <dbReference type="Rhea" id="RHEA:24903"/>
    </physiologicalReaction>
</comment>
<dbReference type="InterPro" id="IPR000014">
    <property type="entry name" value="PAS"/>
</dbReference>
<dbReference type="GO" id="GO:0071111">
    <property type="term" value="F:cyclic-guanylate-specific phosphodiesterase activity"/>
    <property type="evidence" value="ECO:0007669"/>
    <property type="project" value="UniProtKB-EC"/>
</dbReference>
<dbReference type="SUPFAM" id="SSF141868">
    <property type="entry name" value="EAL domain-like"/>
    <property type="match status" value="1"/>
</dbReference>
<evidence type="ECO:0000256" key="2">
    <source>
        <dbReference type="ARBA" id="ARBA00012282"/>
    </source>
</evidence>
<evidence type="ECO:0000256" key="1">
    <source>
        <dbReference type="ARBA" id="ARBA00001946"/>
    </source>
</evidence>
<dbReference type="NCBIfam" id="TIGR00254">
    <property type="entry name" value="GGDEF"/>
    <property type="match status" value="1"/>
</dbReference>
<evidence type="ECO:0000259" key="5">
    <source>
        <dbReference type="PROSITE" id="PS50113"/>
    </source>
</evidence>
<dbReference type="Gene3D" id="3.20.20.450">
    <property type="entry name" value="EAL domain"/>
    <property type="match status" value="1"/>
</dbReference>
<dbReference type="InterPro" id="IPR043128">
    <property type="entry name" value="Rev_trsase/Diguanyl_cyclase"/>
</dbReference>
<dbReference type="InterPro" id="IPR000700">
    <property type="entry name" value="PAS-assoc_C"/>
</dbReference>
<dbReference type="AlphaFoldDB" id="A0A430KVM6"/>
<dbReference type="PROSITE" id="PS50887">
    <property type="entry name" value="GGDEF"/>
    <property type="match status" value="1"/>
</dbReference>
<dbReference type="PANTHER" id="PTHR44757:SF2">
    <property type="entry name" value="BIOFILM ARCHITECTURE MAINTENANCE PROTEIN MBAA"/>
    <property type="match status" value="1"/>
</dbReference>
<gene>
    <name evidence="8" type="ORF">EH243_01030</name>
</gene>
<dbReference type="InterPro" id="IPR013656">
    <property type="entry name" value="PAS_4"/>
</dbReference>
<evidence type="ECO:0000313" key="9">
    <source>
        <dbReference type="Proteomes" id="UP000283087"/>
    </source>
</evidence>
<dbReference type="InterPro" id="IPR035919">
    <property type="entry name" value="EAL_sf"/>
</dbReference>
<dbReference type="PROSITE" id="PS50883">
    <property type="entry name" value="EAL"/>
    <property type="match status" value="1"/>
</dbReference>
<dbReference type="SMART" id="SM00091">
    <property type="entry name" value="PAS"/>
    <property type="match status" value="3"/>
</dbReference>
<proteinExistence type="predicted"/>
<dbReference type="CDD" id="cd01949">
    <property type="entry name" value="GGDEF"/>
    <property type="match status" value="1"/>
</dbReference>
<keyword evidence="3" id="KW-0973">c-di-GMP</keyword>
<dbReference type="InterPro" id="IPR029787">
    <property type="entry name" value="Nucleotide_cyclase"/>
</dbReference>
<dbReference type="SMART" id="SM00267">
    <property type="entry name" value="GGDEF"/>
    <property type="match status" value="1"/>
</dbReference>
<dbReference type="EMBL" id="RQXW01000001">
    <property type="protein sequence ID" value="RTE67561.1"/>
    <property type="molecule type" value="Genomic_DNA"/>
</dbReference>
<evidence type="ECO:0000259" key="7">
    <source>
        <dbReference type="PROSITE" id="PS50887"/>
    </source>
</evidence>
<dbReference type="GO" id="GO:0071732">
    <property type="term" value="P:cellular response to nitric oxide"/>
    <property type="evidence" value="ECO:0007669"/>
    <property type="project" value="UniProtKB-ARBA"/>
</dbReference>
<evidence type="ECO:0000259" key="6">
    <source>
        <dbReference type="PROSITE" id="PS50883"/>
    </source>
</evidence>
<dbReference type="Gene3D" id="3.30.450.20">
    <property type="entry name" value="PAS domain"/>
    <property type="match status" value="3"/>
</dbReference>
<organism evidence="8 9">
    <name type="scientific">Amphritea opalescens</name>
    <dbReference type="NCBI Taxonomy" id="2490544"/>
    <lineage>
        <taxon>Bacteria</taxon>
        <taxon>Pseudomonadati</taxon>
        <taxon>Pseudomonadota</taxon>
        <taxon>Gammaproteobacteria</taxon>
        <taxon>Oceanospirillales</taxon>
        <taxon>Oceanospirillaceae</taxon>
        <taxon>Amphritea</taxon>
    </lineage>
</organism>
<dbReference type="InterPro" id="IPR000160">
    <property type="entry name" value="GGDEF_dom"/>
</dbReference>
<dbReference type="Gene3D" id="2.10.70.100">
    <property type="match status" value="1"/>
</dbReference>
<reference evidence="8 9" key="1">
    <citation type="submission" date="2018-11" db="EMBL/GenBank/DDBJ databases">
        <title>The draft genome sequence of Amphritea opalescens ANRC-JH13T.</title>
        <authorList>
            <person name="Fang Z."/>
            <person name="Zhang Y."/>
            <person name="Han X."/>
        </authorList>
    </citation>
    <scope>NUCLEOTIDE SEQUENCE [LARGE SCALE GENOMIC DNA]</scope>
    <source>
        <strain evidence="8 9">ANRC-JH13</strain>
    </source>
</reference>